<organism evidence="1 2">
    <name type="scientific">Popillia japonica</name>
    <name type="common">Japanese beetle</name>
    <dbReference type="NCBI Taxonomy" id="7064"/>
    <lineage>
        <taxon>Eukaryota</taxon>
        <taxon>Metazoa</taxon>
        <taxon>Ecdysozoa</taxon>
        <taxon>Arthropoda</taxon>
        <taxon>Hexapoda</taxon>
        <taxon>Insecta</taxon>
        <taxon>Pterygota</taxon>
        <taxon>Neoptera</taxon>
        <taxon>Endopterygota</taxon>
        <taxon>Coleoptera</taxon>
        <taxon>Polyphaga</taxon>
        <taxon>Scarabaeiformia</taxon>
        <taxon>Scarabaeidae</taxon>
        <taxon>Rutelinae</taxon>
        <taxon>Popillia</taxon>
    </lineage>
</organism>
<comment type="caution">
    <text evidence="1">The sequence shown here is derived from an EMBL/GenBank/DDBJ whole genome shotgun (WGS) entry which is preliminary data.</text>
</comment>
<dbReference type="AlphaFoldDB" id="A0AAW1MII7"/>
<protein>
    <submittedName>
        <fullName evidence="1">Uncharacterized protein</fullName>
    </submittedName>
</protein>
<evidence type="ECO:0000313" key="1">
    <source>
        <dbReference type="EMBL" id="KAK9746088.1"/>
    </source>
</evidence>
<keyword evidence="2" id="KW-1185">Reference proteome</keyword>
<sequence length="189" mass="22238">MKKLYFLMMLMKKKEEIIFLDDADEEEVSQEEEQQLSNTDTDQDISVTTTAAPAVYFCLPKEQPLYHCDHRVNYFIFTYHCDHRVNYFIFTPPRCRRFVSVFIPYLTLSSLLHLFSSIIPSRLDEEIIFHDDVDEEKVSQEEEQQLSNTDTEQDISVTTTAIPAVYFCLRQRTAALSLRPPSELLYIYP</sequence>
<dbReference type="EMBL" id="JASPKY010000042">
    <property type="protein sequence ID" value="KAK9746088.1"/>
    <property type="molecule type" value="Genomic_DNA"/>
</dbReference>
<name>A0AAW1MII7_POPJA</name>
<dbReference type="Proteomes" id="UP001458880">
    <property type="component" value="Unassembled WGS sequence"/>
</dbReference>
<gene>
    <name evidence="1" type="ORF">QE152_g6372</name>
</gene>
<reference evidence="1 2" key="1">
    <citation type="journal article" date="2024" name="BMC Genomics">
        <title>De novo assembly and annotation of Popillia japonica's genome with initial clues to its potential as an invasive pest.</title>
        <authorList>
            <person name="Cucini C."/>
            <person name="Boschi S."/>
            <person name="Funari R."/>
            <person name="Cardaioli E."/>
            <person name="Iannotti N."/>
            <person name="Marturano G."/>
            <person name="Paoli F."/>
            <person name="Bruttini M."/>
            <person name="Carapelli A."/>
            <person name="Frati F."/>
            <person name="Nardi F."/>
        </authorList>
    </citation>
    <scope>NUCLEOTIDE SEQUENCE [LARGE SCALE GENOMIC DNA]</scope>
    <source>
        <strain evidence="1">DMR45628</strain>
    </source>
</reference>
<accession>A0AAW1MII7</accession>
<proteinExistence type="predicted"/>
<evidence type="ECO:0000313" key="2">
    <source>
        <dbReference type="Proteomes" id="UP001458880"/>
    </source>
</evidence>